<gene>
    <name evidence="1" type="ORF">HGO97_003680</name>
</gene>
<evidence type="ECO:0000313" key="1">
    <source>
        <dbReference type="EMBL" id="MBU3874913.1"/>
    </source>
</evidence>
<dbReference type="RefSeq" id="WP_216239552.1">
    <property type="nucleotide sequence ID" value="NZ_JABACJ020000002.1"/>
</dbReference>
<name>A0ABS6D079_9FIRM</name>
<sequence>MEETFKINITSCKNSTWQGVLTTKQGSIVFHSEIELLAAIDRQMNTQKTELLVSGWKRES</sequence>
<comment type="caution">
    <text evidence="1">The sequence shown here is derived from an EMBL/GenBank/DDBJ whole genome shotgun (WGS) entry which is preliminary data.</text>
</comment>
<evidence type="ECO:0000313" key="2">
    <source>
        <dbReference type="Proteomes" id="UP000723714"/>
    </source>
</evidence>
<keyword evidence="2" id="KW-1185">Reference proteome</keyword>
<protein>
    <submittedName>
        <fullName evidence="1">Uncharacterized protein</fullName>
    </submittedName>
</protein>
<dbReference type="EMBL" id="JABACJ020000002">
    <property type="protein sequence ID" value="MBU3874913.1"/>
    <property type="molecule type" value="Genomic_DNA"/>
</dbReference>
<dbReference type="Proteomes" id="UP000723714">
    <property type="component" value="Unassembled WGS sequence"/>
</dbReference>
<accession>A0ABS6D079</accession>
<proteinExistence type="predicted"/>
<organism evidence="1 2">
    <name type="scientific">Faecalicatena faecalis</name>
    <dbReference type="NCBI Taxonomy" id="2726362"/>
    <lineage>
        <taxon>Bacteria</taxon>
        <taxon>Bacillati</taxon>
        <taxon>Bacillota</taxon>
        <taxon>Clostridia</taxon>
        <taxon>Lachnospirales</taxon>
        <taxon>Lachnospiraceae</taxon>
        <taxon>Faecalicatena</taxon>
    </lineage>
</organism>
<reference evidence="1 2" key="1">
    <citation type="submission" date="2021-06" db="EMBL/GenBank/DDBJ databases">
        <title>Faecalicatena sp. nov. isolated from porcine feces.</title>
        <authorList>
            <person name="Oh B.S."/>
            <person name="Lee J.H."/>
        </authorList>
    </citation>
    <scope>NUCLEOTIDE SEQUENCE [LARGE SCALE GENOMIC DNA]</scope>
    <source>
        <strain evidence="1 2">AGMB00832</strain>
    </source>
</reference>